<dbReference type="PROSITE" id="PS50011">
    <property type="entry name" value="PROTEIN_KINASE_DOM"/>
    <property type="match status" value="1"/>
</dbReference>
<evidence type="ECO:0000256" key="2">
    <source>
        <dbReference type="ARBA" id="ARBA00022741"/>
    </source>
</evidence>
<dbReference type="InterPro" id="IPR000719">
    <property type="entry name" value="Prot_kinase_dom"/>
</dbReference>
<dbReference type="Pfam" id="PF00069">
    <property type="entry name" value="Pkinase"/>
    <property type="match status" value="1"/>
</dbReference>
<evidence type="ECO:0000313" key="7">
    <source>
        <dbReference type="EMBL" id="XBH08146.1"/>
    </source>
</evidence>
<keyword evidence="1 7" id="KW-0808">Transferase</keyword>
<reference evidence="7" key="1">
    <citation type="submission" date="2024-05" db="EMBL/GenBank/DDBJ databases">
        <title>Planctomycetes of the genus Singulisphaera possess chitinolytic capabilities.</title>
        <authorList>
            <person name="Ivanova A."/>
        </authorList>
    </citation>
    <scope>NUCLEOTIDE SEQUENCE</scope>
    <source>
        <strain evidence="7">Ch08T</strain>
    </source>
</reference>
<feature type="binding site" evidence="5">
    <location>
        <position position="45"/>
    </location>
    <ligand>
        <name>ATP</name>
        <dbReference type="ChEBI" id="CHEBI:30616"/>
    </ligand>
</feature>
<dbReference type="InterPro" id="IPR008271">
    <property type="entry name" value="Ser/Thr_kinase_AS"/>
</dbReference>
<dbReference type="Gene3D" id="1.10.510.10">
    <property type="entry name" value="Transferase(Phosphotransferase) domain 1"/>
    <property type="match status" value="1"/>
</dbReference>
<dbReference type="SMART" id="SM00220">
    <property type="entry name" value="S_TKc"/>
    <property type="match status" value="1"/>
</dbReference>
<proteinExistence type="predicted"/>
<dbReference type="GO" id="GO:0004674">
    <property type="term" value="F:protein serine/threonine kinase activity"/>
    <property type="evidence" value="ECO:0007669"/>
    <property type="project" value="UniProtKB-EC"/>
</dbReference>
<keyword evidence="2 5" id="KW-0547">Nucleotide-binding</keyword>
<dbReference type="AlphaFoldDB" id="A0AAU7CTY6"/>
<protein>
    <submittedName>
        <fullName evidence="7">Serine/threonine-protein kinase</fullName>
        <ecNumber evidence="7">2.7.11.1</ecNumber>
    </submittedName>
</protein>
<dbReference type="PANTHER" id="PTHR43289">
    <property type="entry name" value="MITOGEN-ACTIVATED PROTEIN KINASE KINASE KINASE 20-RELATED"/>
    <property type="match status" value="1"/>
</dbReference>
<dbReference type="InterPro" id="IPR017441">
    <property type="entry name" value="Protein_kinase_ATP_BS"/>
</dbReference>
<name>A0AAU7CTY6_9BACT</name>
<evidence type="ECO:0000256" key="4">
    <source>
        <dbReference type="ARBA" id="ARBA00022840"/>
    </source>
</evidence>
<dbReference type="Gene3D" id="3.30.200.20">
    <property type="entry name" value="Phosphorylase Kinase, domain 1"/>
    <property type="match status" value="1"/>
</dbReference>
<dbReference type="PROSITE" id="PS00108">
    <property type="entry name" value="PROTEIN_KINASE_ST"/>
    <property type="match status" value="1"/>
</dbReference>
<sequence length="288" mass="32062">MADVSSKPKLSEMKYRVVSPLGNGAGSTILLISDKTAGGKRYALKVVKRQDADDDVYISQARVEFAVAQKLNHPAIAKIYDIRTKRSWFRLSGVELLMEYVDGKTLDELEAPAMDQLILVFNQVVSALAHMHRRGVYHGDLKPSNIMLSKTGQVKLIDFGTAWIKGEEKNRIQGTPQFIAPEQVAERVVDERTDIYNLGATMYRMFTGRFVQQGLPKPGESGSRKIASPIQINPKIPGTLNETIMACLEISPERRPAGMFEIKHQLAAVAKYLGLQEVDLKGAEDEEF</sequence>
<dbReference type="EC" id="2.7.11.1" evidence="7"/>
<dbReference type="CDD" id="cd14014">
    <property type="entry name" value="STKc_PknB_like"/>
    <property type="match status" value="1"/>
</dbReference>
<dbReference type="PANTHER" id="PTHR43289:SF6">
    <property type="entry name" value="SERINE_THREONINE-PROTEIN KINASE NEKL-3"/>
    <property type="match status" value="1"/>
</dbReference>
<evidence type="ECO:0000256" key="5">
    <source>
        <dbReference type="PROSITE-ProRule" id="PRU10141"/>
    </source>
</evidence>
<dbReference type="GO" id="GO:0005524">
    <property type="term" value="F:ATP binding"/>
    <property type="evidence" value="ECO:0007669"/>
    <property type="project" value="UniProtKB-UniRule"/>
</dbReference>
<keyword evidence="3 7" id="KW-0418">Kinase</keyword>
<gene>
    <name evidence="7" type="ORF">V5E97_19535</name>
</gene>
<keyword evidence="4 5" id="KW-0067">ATP-binding</keyword>
<evidence type="ECO:0000256" key="1">
    <source>
        <dbReference type="ARBA" id="ARBA00022679"/>
    </source>
</evidence>
<dbReference type="InterPro" id="IPR011009">
    <property type="entry name" value="Kinase-like_dom_sf"/>
</dbReference>
<dbReference type="RefSeq" id="WP_406700983.1">
    <property type="nucleotide sequence ID" value="NZ_CP155447.1"/>
</dbReference>
<dbReference type="SUPFAM" id="SSF56112">
    <property type="entry name" value="Protein kinase-like (PK-like)"/>
    <property type="match status" value="1"/>
</dbReference>
<feature type="domain" description="Protein kinase" evidence="6">
    <location>
        <begin position="15"/>
        <end position="267"/>
    </location>
</feature>
<evidence type="ECO:0000259" key="6">
    <source>
        <dbReference type="PROSITE" id="PS50011"/>
    </source>
</evidence>
<evidence type="ECO:0000256" key="3">
    <source>
        <dbReference type="ARBA" id="ARBA00022777"/>
    </source>
</evidence>
<dbReference type="EMBL" id="CP155447">
    <property type="protein sequence ID" value="XBH08146.1"/>
    <property type="molecule type" value="Genomic_DNA"/>
</dbReference>
<dbReference type="PROSITE" id="PS00107">
    <property type="entry name" value="PROTEIN_KINASE_ATP"/>
    <property type="match status" value="1"/>
</dbReference>
<organism evidence="7">
    <name type="scientific">Singulisphaera sp. Ch08</name>
    <dbReference type="NCBI Taxonomy" id="3120278"/>
    <lineage>
        <taxon>Bacteria</taxon>
        <taxon>Pseudomonadati</taxon>
        <taxon>Planctomycetota</taxon>
        <taxon>Planctomycetia</taxon>
        <taxon>Isosphaerales</taxon>
        <taxon>Isosphaeraceae</taxon>
        <taxon>Singulisphaera</taxon>
    </lineage>
</organism>
<accession>A0AAU7CTY6</accession>